<dbReference type="PANTHER" id="PTHR11228">
    <property type="entry name" value="RADICAL SAM DOMAIN PROTEIN"/>
    <property type="match status" value="1"/>
</dbReference>
<dbReference type="SFLD" id="SFLDG01094">
    <property type="entry name" value="Uncharacterised_Radical_SAM_Su"/>
    <property type="match status" value="1"/>
</dbReference>
<dbReference type="HOGENOM" id="CLU_078147_2_0_9"/>
<dbReference type="STRING" id="350688.Clos_2063"/>
<dbReference type="Proteomes" id="UP000000269">
    <property type="component" value="Chromosome"/>
</dbReference>
<organism evidence="6 7">
    <name type="scientific">Alkaliphilus oremlandii (strain OhILAs)</name>
    <name type="common">Clostridium oremlandii (strain OhILAs)</name>
    <dbReference type="NCBI Taxonomy" id="350688"/>
    <lineage>
        <taxon>Bacteria</taxon>
        <taxon>Bacillati</taxon>
        <taxon>Bacillota</taxon>
        <taxon>Clostridia</taxon>
        <taxon>Peptostreptococcales</taxon>
        <taxon>Natronincolaceae</taxon>
        <taxon>Alkaliphilus</taxon>
    </lineage>
</organism>
<dbReference type="GO" id="GO:0003824">
    <property type="term" value="F:catalytic activity"/>
    <property type="evidence" value="ECO:0007669"/>
    <property type="project" value="InterPro"/>
</dbReference>
<reference evidence="7" key="1">
    <citation type="submission" date="2007-10" db="EMBL/GenBank/DDBJ databases">
        <title>Complete genome of Alkaliphilus oremlandii OhILAs.</title>
        <authorList>
            <person name="Copeland A."/>
            <person name="Lucas S."/>
            <person name="Lapidus A."/>
            <person name="Barry K."/>
            <person name="Detter J.C."/>
            <person name="Glavina del Rio T."/>
            <person name="Hammon N."/>
            <person name="Israni S."/>
            <person name="Dalin E."/>
            <person name="Tice H."/>
            <person name="Pitluck S."/>
            <person name="Chain P."/>
            <person name="Malfatti S."/>
            <person name="Shin M."/>
            <person name="Vergez L."/>
            <person name="Schmutz J."/>
            <person name="Larimer F."/>
            <person name="Land M."/>
            <person name="Hauser L."/>
            <person name="Kyrpides N."/>
            <person name="Mikhailova N."/>
            <person name="Stolz J.F."/>
            <person name="Dawson A."/>
            <person name="Fisher E."/>
            <person name="Crable B."/>
            <person name="Perera E."/>
            <person name="Lisak J."/>
            <person name="Ranganathan M."/>
            <person name="Basu P."/>
            <person name="Richardson P."/>
        </authorList>
    </citation>
    <scope>NUCLEOTIDE SEQUENCE [LARGE SCALE GENOMIC DNA]</scope>
    <source>
        <strain evidence="7">OhILAs</strain>
    </source>
</reference>
<keyword evidence="3" id="KW-0408">Iron</keyword>
<name>A8MIG7_ALKOO</name>
<feature type="domain" description="Radical SAM core" evidence="5">
    <location>
        <begin position="12"/>
        <end position="221"/>
    </location>
</feature>
<evidence type="ECO:0000313" key="7">
    <source>
        <dbReference type="Proteomes" id="UP000000269"/>
    </source>
</evidence>
<dbReference type="NCBIfam" id="TIGR02495">
    <property type="entry name" value="NrdG2"/>
    <property type="match status" value="1"/>
</dbReference>
<dbReference type="RefSeq" id="WP_012159908.1">
    <property type="nucleotide sequence ID" value="NC_009922.1"/>
</dbReference>
<proteinExistence type="predicted"/>
<evidence type="ECO:0000256" key="4">
    <source>
        <dbReference type="ARBA" id="ARBA00023014"/>
    </source>
</evidence>
<dbReference type="Gene3D" id="3.20.20.70">
    <property type="entry name" value="Aldolase class I"/>
    <property type="match status" value="1"/>
</dbReference>
<dbReference type="PROSITE" id="PS51918">
    <property type="entry name" value="RADICAL_SAM"/>
    <property type="match status" value="1"/>
</dbReference>
<dbReference type="PANTHER" id="PTHR11228:SF27">
    <property type="entry name" value="GLYCYL-RADICAL ENZYME ACTIVATING ENZYME MJ1227-RELATED"/>
    <property type="match status" value="1"/>
</dbReference>
<sequence length="227" mass="26030">MNIIGIEKSSFIDYPNYICTVFFTGGCNFRCPYCHNSPLVHNIGERIEVEDAIDFLKKRKRFVEAVCISGGEPTLQRDLYDFIYRIKKEGLLVKLDTNGTNPILLRKLIEDQLLDYVAMDIKAPLNQYEMVTQVNVNIHDIQESVHILLENKVDYEFRTTLCKELLTVEDIQSIAEKITGCRTYALQNFRDGATVLGGQHRLTPYSSEELKEMEKSLSSILGNIIVR</sequence>
<dbReference type="SFLD" id="SFLDG01067">
    <property type="entry name" value="SPASM/twitch_domain_containing"/>
    <property type="match status" value="1"/>
</dbReference>
<dbReference type="SUPFAM" id="SSF102114">
    <property type="entry name" value="Radical SAM enzymes"/>
    <property type="match status" value="1"/>
</dbReference>
<dbReference type="Pfam" id="PF04055">
    <property type="entry name" value="Radical_SAM"/>
    <property type="match status" value="1"/>
</dbReference>
<evidence type="ECO:0000259" key="5">
    <source>
        <dbReference type="PROSITE" id="PS51918"/>
    </source>
</evidence>
<keyword evidence="4" id="KW-0411">Iron-sulfur</keyword>
<dbReference type="InterPro" id="IPR013785">
    <property type="entry name" value="Aldolase_TIM"/>
</dbReference>
<accession>A8MIG7</accession>
<dbReference type="OrthoDB" id="9782387at2"/>
<dbReference type="InterPro" id="IPR012840">
    <property type="entry name" value="NrdG2"/>
</dbReference>
<protein>
    <submittedName>
        <fullName evidence="6">Anaerobic ribonucleoside-triphosphate reductase activating protein</fullName>
    </submittedName>
</protein>
<dbReference type="InterPro" id="IPR050377">
    <property type="entry name" value="Radical_SAM_PqqE_MftC-like"/>
</dbReference>
<dbReference type="AlphaFoldDB" id="A8MIG7"/>
<dbReference type="SFLD" id="SFLDS00029">
    <property type="entry name" value="Radical_SAM"/>
    <property type="match status" value="1"/>
</dbReference>
<keyword evidence="2" id="KW-0479">Metal-binding</keyword>
<evidence type="ECO:0000256" key="2">
    <source>
        <dbReference type="ARBA" id="ARBA00022723"/>
    </source>
</evidence>
<dbReference type="GO" id="GO:0051536">
    <property type="term" value="F:iron-sulfur cluster binding"/>
    <property type="evidence" value="ECO:0007669"/>
    <property type="project" value="UniProtKB-KW"/>
</dbReference>
<keyword evidence="1" id="KW-0949">S-adenosyl-L-methionine</keyword>
<dbReference type="eggNOG" id="COG1180">
    <property type="taxonomic scope" value="Bacteria"/>
</dbReference>
<dbReference type="GO" id="GO:0046872">
    <property type="term" value="F:metal ion binding"/>
    <property type="evidence" value="ECO:0007669"/>
    <property type="project" value="UniProtKB-KW"/>
</dbReference>
<dbReference type="KEGG" id="aoe:Clos_2063"/>
<dbReference type="InterPro" id="IPR007197">
    <property type="entry name" value="rSAM"/>
</dbReference>
<keyword evidence="7" id="KW-1185">Reference proteome</keyword>
<evidence type="ECO:0000256" key="3">
    <source>
        <dbReference type="ARBA" id="ARBA00023004"/>
    </source>
</evidence>
<dbReference type="InterPro" id="IPR058240">
    <property type="entry name" value="rSAM_sf"/>
</dbReference>
<dbReference type="CDD" id="cd01335">
    <property type="entry name" value="Radical_SAM"/>
    <property type="match status" value="1"/>
</dbReference>
<dbReference type="EMBL" id="CP000853">
    <property type="protein sequence ID" value="ABW19599.1"/>
    <property type="molecule type" value="Genomic_DNA"/>
</dbReference>
<evidence type="ECO:0000256" key="1">
    <source>
        <dbReference type="ARBA" id="ARBA00022691"/>
    </source>
</evidence>
<gene>
    <name evidence="6" type="ordered locus">Clos_2063</name>
</gene>
<evidence type="ECO:0000313" key="6">
    <source>
        <dbReference type="EMBL" id="ABW19599.1"/>
    </source>
</evidence>